<dbReference type="GO" id="GO:0000323">
    <property type="term" value="C:lytic vacuole"/>
    <property type="evidence" value="ECO:0007669"/>
    <property type="project" value="TreeGrafter"/>
</dbReference>
<reference evidence="5 6" key="1">
    <citation type="submission" date="2016-12" db="EMBL/GenBank/DDBJ databases">
        <title>The genomes of Aspergillus section Nigri reveals drivers in fungal speciation.</title>
        <authorList>
            <consortium name="DOE Joint Genome Institute"/>
            <person name="Vesth T.C."/>
            <person name="Nybo J."/>
            <person name="Theobald S."/>
            <person name="Brandl J."/>
            <person name="Frisvad J.C."/>
            <person name="Nielsen K.F."/>
            <person name="Lyhne E.K."/>
            <person name="Kogle M.E."/>
            <person name="Kuo A."/>
            <person name="Riley R."/>
            <person name="Clum A."/>
            <person name="Nolan M."/>
            <person name="Lipzen A."/>
            <person name="Salamov A."/>
            <person name="Henrissat B."/>
            <person name="Wiebenga A."/>
            <person name="De Vries R.P."/>
            <person name="Grigoriev I.V."/>
            <person name="Mortensen U.H."/>
            <person name="Andersen M.R."/>
            <person name="Baker S.E."/>
        </authorList>
    </citation>
    <scope>NUCLEOTIDE SEQUENCE [LARGE SCALE GENOMIC DNA]</scope>
    <source>
        <strain evidence="5 6">CBS 117.55</strain>
    </source>
</reference>
<proteinExistence type="inferred from homology"/>
<dbReference type="PANTHER" id="PTHR15157">
    <property type="entry name" value="UV RADIATION RESISTANCE-ASSOCIATED GENE PROTEIN"/>
    <property type="match status" value="1"/>
</dbReference>
<evidence type="ECO:0000313" key="6">
    <source>
        <dbReference type="Proteomes" id="UP000247233"/>
    </source>
</evidence>
<dbReference type="GeneID" id="37068332"/>
<evidence type="ECO:0000256" key="3">
    <source>
        <dbReference type="ARBA" id="ARBA00023054"/>
    </source>
</evidence>
<keyword evidence="3" id="KW-0175">Coiled coil</keyword>
<accession>A0A317VAV5</accession>
<feature type="region of interest" description="Disordered" evidence="4">
    <location>
        <begin position="471"/>
        <end position="538"/>
    </location>
</feature>
<dbReference type="EMBL" id="MSFL01000028">
    <property type="protein sequence ID" value="PWY71484.1"/>
    <property type="molecule type" value="Genomic_DNA"/>
</dbReference>
<dbReference type="InterPro" id="IPR018791">
    <property type="entry name" value="UV_resistance/autophagy_Atg14"/>
</dbReference>
<comment type="caution">
    <text evidence="5">The sequence shown here is derived from an EMBL/GenBank/DDBJ whole genome shotgun (WGS) entry which is preliminary data.</text>
</comment>
<dbReference type="OrthoDB" id="16772at2759"/>
<organism evidence="5 6">
    <name type="scientific">Aspergillus heteromorphus CBS 117.55</name>
    <dbReference type="NCBI Taxonomy" id="1448321"/>
    <lineage>
        <taxon>Eukaryota</taxon>
        <taxon>Fungi</taxon>
        <taxon>Dikarya</taxon>
        <taxon>Ascomycota</taxon>
        <taxon>Pezizomycotina</taxon>
        <taxon>Eurotiomycetes</taxon>
        <taxon>Eurotiomycetidae</taxon>
        <taxon>Eurotiales</taxon>
        <taxon>Aspergillaceae</taxon>
        <taxon>Aspergillus</taxon>
        <taxon>Aspergillus subgen. Circumdati</taxon>
    </lineage>
</organism>
<dbReference type="GO" id="GO:0000149">
    <property type="term" value="F:SNARE binding"/>
    <property type="evidence" value="ECO:0007669"/>
    <property type="project" value="TreeGrafter"/>
</dbReference>
<dbReference type="VEuPathDB" id="FungiDB:BO70DRAFT_389650"/>
<comment type="similarity">
    <text evidence="1">Belongs to the ATG14 family.</text>
</comment>
<evidence type="ECO:0000256" key="1">
    <source>
        <dbReference type="ARBA" id="ARBA00009574"/>
    </source>
</evidence>
<name>A0A317VAV5_9EURO</name>
<dbReference type="AlphaFoldDB" id="A0A317VAV5"/>
<evidence type="ECO:0000256" key="4">
    <source>
        <dbReference type="SAM" id="MobiDB-lite"/>
    </source>
</evidence>
<evidence type="ECO:0000256" key="2">
    <source>
        <dbReference type="ARBA" id="ARBA00013807"/>
    </source>
</evidence>
<dbReference type="Pfam" id="PF10186">
    <property type="entry name" value="ATG14"/>
    <property type="match status" value="1"/>
</dbReference>
<dbReference type="RefSeq" id="XP_025396183.1">
    <property type="nucleotide sequence ID" value="XM_025546095.1"/>
</dbReference>
<keyword evidence="6" id="KW-1185">Reference proteome</keyword>
<dbReference type="GO" id="GO:0032991">
    <property type="term" value="C:protein-containing complex"/>
    <property type="evidence" value="ECO:0007669"/>
    <property type="project" value="UniProtKB-ARBA"/>
</dbReference>
<protein>
    <recommendedName>
        <fullName evidence="2">Autophagy-related protein 14</fullName>
    </recommendedName>
</protein>
<dbReference type="GO" id="GO:0005768">
    <property type="term" value="C:endosome"/>
    <property type="evidence" value="ECO:0007669"/>
    <property type="project" value="TreeGrafter"/>
</dbReference>
<dbReference type="PANTHER" id="PTHR15157:SF13">
    <property type="entry name" value="AUTOPHAGY-RELATED PROTEIN 14"/>
    <property type="match status" value="1"/>
</dbReference>
<evidence type="ECO:0000313" key="5">
    <source>
        <dbReference type="EMBL" id="PWY71484.1"/>
    </source>
</evidence>
<dbReference type="GO" id="GO:0035493">
    <property type="term" value="P:SNARE complex assembly"/>
    <property type="evidence" value="ECO:0007669"/>
    <property type="project" value="TreeGrafter"/>
</dbReference>
<gene>
    <name evidence="5" type="ORF">BO70DRAFT_389650</name>
</gene>
<sequence>MLSLIISASLLEWYRQAAGKTRLPEMSCHTCFRAPASRQQFLCSTCARNQLYQLRLENARILLEKESIAHQIEAVVRHNAAQVKGLGDPAENTAACGDCLSTQWSFQIMAKKKAESSLRMKSLASRTENLISEINGKRLNVSQRRLTLARRYSDSESAQYQLGDREDAMLAGFHNNIKRTDHLWHSLHNKTAEARIFLCREAANLYGLRQRTKNKEGALQEAYIIGGATPAHISTYLFYVAHLLVLISHYMSLRLPAEITLPHKDYPSPTICAPSASYLSRGAWSASYSDHQSPPILAVLRTADPSRLRRSRPLFIDKSLPKLAREDHGTYALFLEGVTLLAWNVSWLCRTQGLNLSSDSWEEVCNIGKNMWQLLVAPPTRPSTLLRAFAGRDIQTKMRISKDSPRTTIQRTMSFPMLGHYSHGTAHSFLGATEGAEFVRTWKLPTPIKVADKLKSTLLGEMASAEWELLEGDSDDTGQEPTQSFIRRPSFTAGPHLHKGSTSDSLDSTVPDAETWNGPSSPAARLKGTSGWTKLRNR</sequence>
<dbReference type="Proteomes" id="UP000247233">
    <property type="component" value="Unassembled WGS sequence"/>
</dbReference>